<dbReference type="Gene3D" id="1.10.10.10">
    <property type="entry name" value="Winged helix-like DNA-binding domain superfamily/Winged helix DNA-binding domain"/>
    <property type="match status" value="1"/>
</dbReference>
<dbReference type="Proteomes" id="UP000077857">
    <property type="component" value="Unassembled WGS sequence"/>
</dbReference>
<dbReference type="PANTHER" id="PTHR43133:SF63">
    <property type="entry name" value="RNA POLYMERASE SIGMA FACTOR FECI-RELATED"/>
    <property type="match status" value="1"/>
</dbReference>
<dbReference type="InterPro" id="IPR013325">
    <property type="entry name" value="RNA_pol_sigma_r2"/>
</dbReference>
<comment type="caution">
    <text evidence="7">The sequence shown here is derived from an EMBL/GenBank/DDBJ whole genome shotgun (WGS) entry which is preliminary data.</text>
</comment>
<evidence type="ECO:0000259" key="5">
    <source>
        <dbReference type="Pfam" id="PF04542"/>
    </source>
</evidence>
<dbReference type="InterPro" id="IPR014284">
    <property type="entry name" value="RNA_pol_sigma-70_dom"/>
</dbReference>
<evidence type="ECO:0000313" key="7">
    <source>
        <dbReference type="EMBL" id="OAI11226.1"/>
    </source>
</evidence>
<feature type="domain" description="RNA polymerase sigma-70 region 2" evidence="5">
    <location>
        <begin position="8"/>
        <end position="73"/>
    </location>
</feature>
<dbReference type="InterPro" id="IPR013324">
    <property type="entry name" value="RNA_pol_sigma_r3/r4-like"/>
</dbReference>
<evidence type="ECO:0000256" key="1">
    <source>
        <dbReference type="ARBA" id="ARBA00010641"/>
    </source>
</evidence>
<comment type="similarity">
    <text evidence="1">Belongs to the sigma-70 factor family. ECF subfamily.</text>
</comment>
<evidence type="ECO:0000313" key="8">
    <source>
        <dbReference type="Proteomes" id="UP000077857"/>
    </source>
</evidence>
<dbReference type="GO" id="GO:0003677">
    <property type="term" value="F:DNA binding"/>
    <property type="evidence" value="ECO:0007669"/>
    <property type="project" value="InterPro"/>
</dbReference>
<keyword evidence="2" id="KW-0805">Transcription regulation</keyword>
<keyword evidence="3" id="KW-0731">Sigma factor</keyword>
<keyword evidence="4" id="KW-0804">Transcription</keyword>
<dbReference type="EMBL" id="LUUJ01000123">
    <property type="protein sequence ID" value="OAI11226.1"/>
    <property type="molecule type" value="Genomic_DNA"/>
</dbReference>
<protein>
    <submittedName>
        <fullName evidence="7">RNA polymerase subunit sigma-24</fullName>
    </submittedName>
</protein>
<dbReference type="InterPro" id="IPR039425">
    <property type="entry name" value="RNA_pol_sigma-70-like"/>
</dbReference>
<name>A0A177MZV0_9GAMM</name>
<dbReference type="OrthoDB" id="9794372at2"/>
<dbReference type="RefSeq" id="WP_064042364.1">
    <property type="nucleotide sequence ID" value="NZ_LUUJ01000123.1"/>
</dbReference>
<dbReference type="Gene3D" id="1.10.1740.10">
    <property type="match status" value="1"/>
</dbReference>
<evidence type="ECO:0000256" key="3">
    <source>
        <dbReference type="ARBA" id="ARBA00023082"/>
    </source>
</evidence>
<gene>
    <name evidence="7" type="ORF">A1507_03240</name>
</gene>
<dbReference type="PANTHER" id="PTHR43133">
    <property type="entry name" value="RNA POLYMERASE ECF-TYPE SIGMA FACTO"/>
    <property type="match status" value="1"/>
</dbReference>
<sequence length="171" mass="19587">MSLDISALYRRYRSELLHHLQRLVQCPDAAQDLLQESYVILSRSAAAGAIEHPRGFLYRIAGNLALDHLRHNKIVDAHRAARATHEAEPFPDAAEQLSDQQWRALLHQTIAELPPRCRDVFILHKLHGSSYRDIAKLLDISESAVEKHIIKGLAHCRRRLGVHFNRPYREG</sequence>
<dbReference type="Pfam" id="PF04542">
    <property type="entry name" value="Sigma70_r2"/>
    <property type="match status" value="1"/>
</dbReference>
<organism evidence="7 8">
    <name type="scientific">Methylomonas koyamae</name>
    <dbReference type="NCBI Taxonomy" id="702114"/>
    <lineage>
        <taxon>Bacteria</taxon>
        <taxon>Pseudomonadati</taxon>
        <taxon>Pseudomonadota</taxon>
        <taxon>Gammaproteobacteria</taxon>
        <taxon>Methylococcales</taxon>
        <taxon>Methylococcaceae</taxon>
        <taxon>Methylomonas</taxon>
    </lineage>
</organism>
<dbReference type="GO" id="GO:0016987">
    <property type="term" value="F:sigma factor activity"/>
    <property type="evidence" value="ECO:0007669"/>
    <property type="project" value="UniProtKB-KW"/>
</dbReference>
<dbReference type="SUPFAM" id="SSF88946">
    <property type="entry name" value="Sigma2 domain of RNA polymerase sigma factors"/>
    <property type="match status" value="1"/>
</dbReference>
<dbReference type="CDD" id="cd06171">
    <property type="entry name" value="Sigma70_r4"/>
    <property type="match status" value="1"/>
</dbReference>
<reference evidence="7 8" key="1">
    <citation type="submission" date="2016-03" db="EMBL/GenBank/DDBJ databases">
        <authorList>
            <person name="Ploux O."/>
        </authorList>
    </citation>
    <scope>NUCLEOTIDE SEQUENCE [LARGE SCALE GENOMIC DNA]</scope>
    <source>
        <strain evidence="7 8">R-45378</strain>
    </source>
</reference>
<accession>A0A177MZV0</accession>
<feature type="domain" description="RNA polymerase sigma factor 70 region 4 type 2" evidence="6">
    <location>
        <begin position="105"/>
        <end position="156"/>
    </location>
</feature>
<dbReference type="AlphaFoldDB" id="A0A177MZV0"/>
<evidence type="ECO:0000256" key="4">
    <source>
        <dbReference type="ARBA" id="ARBA00023163"/>
    </source>
</evidence>
<proteinExistence type="inferred from homology"/>
<dbReference type="InterPro" id="IPR007627">
    <property type="entry name" value="RNA_pol_sigma70_r2"/>
</dbReference>
<dbReference type="SUPFAM" id="SSF88659">
    <property type="entry name" value="Sigma3 and sigma4 domains of RNA polymerase sigma factors"/>
    <property type="match status" value="1"/>
</dbReference>
<dbReference type="InterPro" id="IPR036388">
    <property type="entry name" value="WH-like_DNA-bd_sf"/>
</dbReference>
<dbReference type="NCBIfam" id="TIGR02937">
    <property type="entry name" value="sigma70-ECF"/>
    <property type="match status" value="1"/>
</dbReference>
<evidence type="ECO:0000256" key="2">
    <source>
        <dbReference type="ARBA" id="ARBA00023015"/>
    </source>
</evidence>
<evidence type="ECO:0000259" key="6">
    <source>
        <dbReference type="Pfam" id="PF08281"/>
    </source>
</evidence>
<dbReference type="InterPro" id="IPR013249">
    <property type="entry name" value="RNA_pol_sigma70_r4_t2"/>
</dbReference>
<dbReference type="Pfam" id="PF08281">
    <property type="entry name" value="Sigma70_r4_2"/>
    <property type="match status" value="1"/>
</dbReference>
<dbReference type="GO" id="GO:0006352">
    <property type="term" value="P:DNA-templated transcription initiation"/>
    <property type="evidence" value="ECO:0007669"/>
    <property type="project" value="InterPro"/>
</dbReference>